<dbReference type="InterPro" id="IPR019734">
    <property type="entry name" value="TPR_rpt"/>
</dbReference>
<dbReference type="SMART" id="SM00028">
    <property type="entry name" value="TPR"/>
    <property type="match status" value="4"/>
</dbReference>
<keyword evidence="2" id="KW-1185">Reference proteome</keyword>
<dbReference type="Pfam" id="PF13432">
    <property type="entry name" value="TPR_16"/>
    <property type="match status" value="1"/>
</dbReference>
<protein>
    <submittedName>
        <fullName evidence="1">Tetratricopeptide repeat-containing protein</fullName>
    </submittedName>
</protein>
<dbReference type="Gene3D" id="1.25.40.10">
    <property type="entry name" value="Tetratricopeptide repeat domain"/>
    <property type="match status" value="1"/>
</dbReference>
<dbReference type="Pfam" id="PF13174">
    <property type="entry name" value="TPR_6"/>
    <property type="match status" value="1"/>
</dbReference>
<reference evidence="2" key="1">
    <citation type="submission" date="2016-11" db="EMBL/GenBank/DDBJ databases">
        <authorList>
            <person name="Varghese N."/>
            <person name="Submissions S."/>
        </authorList>
    </citation>
    <scope>NUCLEOTIDE SEQUENCE [LARGE SCALE GENOMIC DNA]</scope>
    <source>
        <strain evidence="2">USBA-503</strain>
    </source>
</reference>
<proteinExistence type="predicted"/>
<dbReference type="STRING" id="1830138.SAMN05443507_104123"/>
<dbReference type="RefSeq" id="WP_072873197.1">
    <property type="nucleotide sequence ID" value="NZ_FRAF01000004.1"/>
</dbReference>
<dbReference type="Proteomes" id="UP000184016">
    <property type="component" value="Unassembled WGS sequence"/>
</dbReference>
<evidence type="ECO:0000313" key="1">
    <source>
        <dbReference type="EMBL" id="SHJ84962.1"/>
    </source>
</evidence>
<dbReference type="AlphaFoldDB" id="A0A1M6MND3"/>
<dbReference type="Pfam" id="PF13181">
    <property type="entry name" value="TPR_8"/>
    <property type="match status" value="1"/>
</dbReference>
<sequence length="268" mass="31363">MSHPSSSSKKLFRTGKQQVYSKRLSEFAQTQSISIQHPQLTNPTHDLLQKACAYYELQLYTSAKEIFQKITNIYPHPDIYCLLTSCCIYLNDLDEAQIYLEEIISFSNPKYRASIWQLSAELALQQNHYLAAIVALRQYLKYKPMDGGVWKVLGLCLLTEKKYREALFVFFRYARLTPPDADTLLLLAYTFCKCGNDIRAMEIVRAALKQFPYHEYLALLGSFLAFRLQRPLEGLKYCHRVLYLQPEHPIAHMHVYLHKWYNTQHSVH</sequence>
<name>A0A1M6MND3_9BACL</name>
<accession>A0A1M6MND3</accession>
<dbReference type="SUPFAM" id="SSF81901">
    <property type="entry name" value="HCP-like"/>
    <property type="match status" value="1"/>
</dbReference>
<organism evidence="1 2">
    <name type="scientific">Alicyclobacillus tolerans</name>
    <dbReference type="NCBI Taxonomy" id="90970"/>
    <lineage>
        <taxon>Bacteria</taxon>
        <taxon>Bacillati</taxon>
        <taxon>Bacillota</taxon>
        <taxon>Bacilli</taxon>
        <taxon>Bacillales</taxon>
        <taxon>Alicyclobacillaceae</taxon>
        <taxon>Alicyclobacillus</taxon>
    </lineage>
</organism>
<gene>
    <name evidence="1" type="ORF">SAMN05443507_104123</name>
</gene>
<dbReference type="InterPro" id="IPR011990">
    <property type="entry name" value="TPR-like_helical_dom_sf"/>
</dbReference>
<evidence type="ECO:0000313" key="2">
    <source>
        <dbReference type="Proteomes" id="UP000184016"/>
    </source>
</evidence>
<dbReference type="EMBL" id="FRAF01000004">
    <property type="protein sequence ID" value="SHJ84962.1"/>
    <property type="molecule type" value="Genomic_DNA"/>
</dbReference>